<evidence type="ECO:0000313" key="1">
    <source>
        <dbReference type="EMBL" id="PNI44153.1"/>
    </source>
</evidence>
<evidence type="ECO:0000313" key="2">
    <source>
        <dbReference type="Proteomes" id="UP000236370"/>
    </source>
</evidence>
<organism evidence="1 2">
    <name type="scientific">Pan troglodytes</name>
    <name type="common">Chimpanzee</name>
    <dbReference type="NCBI Taxonomy" id="9598"/>
    <lineage>
        <taxon>Eukaryota</taxon>
        <taxon>Metazoa</taxon>
        <taxon>Chordata</taxon>
        <taxon>Craniata</taxon>
        <taxon>Vertebrata</taxon>
        <taxon>Euteleostomi</taxon>
        <taxon>Mammalia</taxon>
        <taxon>Eutheria</taxon>
        <taxon>Euarchontoglires</taxon>
        <taxon>Primates</taxon>
        <taxon>Haplorrhini</taxon>
        <taxon>Catarrhini</taxon>
        <taxon>Hominidae</taxon>
        <taxon>Pan</taxon>
    </lineage>
</organism>
<reference evidence="1 2" key="1">
    <citation type="submission" date="2017-12" db="EMBL/GenBank/DDBJ databases">
        <title>High-resolution comparative analysis of great ape genomes.</title>
        <authorList>
            <person name="Pollen A."/>
            <person name="Hastie A."/>
            <person name="Hormozdiari F."/>
            <person name="Dougherty M."/>
            <person name="Liu R."/>
            <person name="Chaisson M."/>
            <person name="Hoppe E."/>
            <person name="Hill C."/>
            <person name="Pang A."/>
            <person name="Hillier L."/>
            <person name="Baker C."/>
            <person name="Armstrong J."/>
            <person name="Shendure J."/>
            <person name="Paten B."/>
            <person name="Wilson R."/>
            <person name="Chao H."/>
            <person name="Schneider V."/>
            <person name="Ventura M."/>
            <person name="Kronenberg Z."/>
            <person name="Murali S."/>
            <person name="Gordon D."/>
            <person name="Cantsilieris S."/>
            <person name="Munson K."/>
            <person name="Nelson B."/>
            <person name="Raja A."/>
            <person name="Underwood J."/>
            <person name="Diekhans M."/>
            <person name="Fiddes I."/>
            <person name="Haussler D."/>
            <person name="Eichler E."/>
        </authorList>
    </citation>
    <scope>NUCLEOTIDE SEQUENCE [LARGE SCALE GENOMIC DNA]</scope>
    <source>
        <strain evidence="1">Yerkes chimp pedigree #C0471</strain>
    </source>
</reference>
<gene>
    <name evidence="1" type="ORF">CK820_G0031214</name>
</gene>
<dbReference type="EMBL" id="NBAG03000299">
    <property type="protein sequence ID" value="PNI44153.1"/>
    <property type="molecule type" value="Genomic_DNA"/>
</dbReference>
<dbReference type="AlphaFoldDB" id="A0A2J8LA39"/>
<sequence>MASMLLAQRLACSFQHSYRLLVPGVNETAEYNSECRGCAFFLQLRREPRQLPG</sequence>
<protein>
    <submittedName>
        <fullName evidence="1">ABAT isoform 5</fullName>
    </submittedName>
</protein>
<proteinExistence type="predicted"/>
<dbReference type="Proteomes" id="UP000236370">
    <property type="component" value="Unassembled WGS sequence"/>
</dbReference>
<comment type="caution">
    <text evidence="1">The sequence shown here is derived from an EMBL/GenBank/DDBJ whole genome shotgun (WGS) entry which is preliminary data.</text>
</comment>
<name>A0A2J8LA39_PANTR</name>
<accession>A0A2J8LA39</accession>